<proteinExistence type="predicted"/>
<evidence type="ECO:0000256" key="4">
    <source>
        <dbReference type="PROSITE-ProRule" id="PRU00433"/>
    </source>
</evidence>
<dbReference type="SUPFAM" id="SSF48371">
    <property type="entry name" value="ARM repeat"/>
    <property type="match status" value="1"/>
</dbReference>
<dbReference type="EMBL" id="FONS01000002">
    <property type="protein sequence ID" value="SFE73345.1"/>
    <property type="molecule type" value="Genomic_DNA"/>
</dbReference>
<dbReference type="Gene3D" id="2.120.10.30">
    <property type="entry name" value="TolB, C-terminal domain"/>
    <property type="match status" value="1"/>
</dbReference>
<dbReference type="GO" id="GO:0009055">
    <property type="term" value="F:electron transfer activity"/>
    <property type="evidence" value="ECO:0007669"/>
    <property type="project" value="InterPro"/>
</dbReference>
<dbReference type="PROSITE" id="PS51007">
    <property type="entry name" value="CYTC"/>
    <property type="match status" value="1"/>
</dbReference>
<dbReference type="Pfam" id="PF13442">
    <property type="entry name" value="Cytochrome_CBB3"/>
    <property type="match status" value="1"/>
</dbReference>
<dbReference type="SUPFAM" id="SSF50952">
    <property type="entry name" value="Soluble quinoprotein glucose dehydrogenase"/>
    <property type="match status" value="1"/>
</dbReference>
<dbReference type="InterPro" id="IPR016024">
    <property type="entry name" value="ARM-type_fold"/>
</dbReference>
<evidence type="ECO:0000256" key="3">
    <source>
        <dbReference type="ARBA" id="ARBA00023004"/>
    </source>
</evidence>
<feature type="domain" description="Cytochrome c" evidence="5">
    <location>
        <begin position="589"/>
        <end position="686"/>
    </location>
</feature>
<sequence length="721" mass="79958">MSAEASLKKMEVEKGFEVKLAASEPLVSAPVAMTFDDRGRMWVVEMNGFMPDTLGTGEDAPSGKIVILEDTDHDGVADNRKIFLDSLQLPRAICLIENGALVAEPPYLWYYEIKGDKAGKKTLVDSTYADDGNVEHQPNGLLRAMDNWIYNAKSSTRYRKVGDQWKKESTHFRGQWGVSQDNSGRLYYNHNSANILGDYFTPGLGSQNPNQKEIAGYNVAVVPDNRVYPAHATPGVNRGYMEGILDSNQRLVNFTAACGPLIYRGNLFGEAYVQNGFVAEPSANLIKRNILKQEDGYIVSGEQAYQGKEFLSSVDERFRPVNLNDGPDGALYVLDMYRGIIQHKTYLTPYLKNEIKERNLTLPLVCGRIYRIVPEGANPVMKTMPQDPQQLVAALADPNGWIRDKAQQMLIDRKNKDVVPALQKALGSSNKLQAVHALWTLEGLHELTTEEVLAAVKSDSWAIRMQGLSVIPSVINKQNSGAYIAALNEKALIGDKRAAPYIGFLVQFIQPLNPKAASDLTQALIKLYANDKYVAGAIVSNLKDKEAAFHTELLKKYPDTNLAINTQLAKVALNKANELLNKDPKVIEARYPKGVLIYKSTCQTCHGPDGNGIKSLAPPLNKSEWVNGNKDKLIPIVLFGLTGPVPVNGHLYTKPEIMADMPGIGATEEFHDKDIAELLNYIRNSWQNKAYKVTESEVTAIRNLYKGRDKAFTVEELSRIN</sequence>
<gene>
    <name evidence="6" type="ORF">SAMN03003324_01259</name>
</gene>
<dbReference type="SUPFAM" id="SSF46626">
    <property type="entry name" value="Cytochrome c"/>
    <property type="match status" value="1"/>
</dbReference>
<dbReference type="Proteomes" id="UP000183129">
    <property type="component" value="Unassembled WGS sequence"/>
</dbReference>
<dbReference type="InterPro" id="IPR011042">
    <property type="entry name" value="6-blade_b-propeller_TolB-like"/>
</dbReference>
<dbReference type="InterPro" id="IPR055557">
    <property type="entry name" value="DUF7133"/>
</dbReference>
<dbReference type="PANTHER" id="PTHR33546">
    <property type="entry name" value="LARGE, MULTIFUNCTIONAL SECRETED PROTEIN-RELATED"/>
    <property type="match status" value="1"/>
</dbReference>
<name>A0A1I2CYQ5_9SPHI</name>
<dbReference type="GO" id="GO:0046872">
    <property type="term" value="F:metal ion binding"/>
    <property type="evidence" value="ECO:0007669"/>
    <property type="project" value="UniProtKB-KW"/>
</dbReference>
<evidence type="ECO:0000313" key="6">
    <source>
        <dbReference type="EMBL" id="SFE73345.1"/>
    </source>
</evidence>
<dbReference type="InterPro" id="IPR009056">
    <property type="entry name" value="Cyt_c-like_dom"/>
</dbReference>
<evidence type="ECO:0000256" key="2">
    <source>
        <dbReference type="ARBA" id="ARBA00022723"/>
    </source>
</evidence>
<evidence type="ECO:0000313" key="7">
    <source>
        <dbReference type="Proteomes" id="UP000183129"/>
    </source>
</evidence>
<dbReference type="InterPro" id="IPR011041">
    <property type="entry name" value="Quinoprot_gluc/sorb_DH_b-prop"/>
</dbReference>
<protein>
    <submittedName>
        <fullName evidence="6">Cytochrome c, mono-and diheme variants</fullName>
    </submittedName>
</protein>
<dbReference type="Gene3D" id="1.25.10.10">
    <property type="entry name" value="Leucine-rich Repeat Variant"/>
    <property type="match status" value="1"/>
</dbReference>
<dbReference type="STRING" id="34086.SAMN04488084_11280"/>
<keyword evidence="1 4" id="KW-0349">Heme</keyword>
<dbReference type="GO" id="GO:0020037">
    <property type="term" value="F:heme binding"/>
    <property type="evidence" value="ECO:0007669"/>
    <property type="project" value="InterPro"/>
</dbReference>
<dbReference type="InterPro" id="IPR011989">
    <property type="entry name" value="ARM-like"/>
</dbReference>
<dbReference type="PANTHER" id="PTHR33546:SF1">
    <property type="entry name" value="LARGE, MULTIFUNCTIONAL SECRETED PROTEIN"/>
    <property type="match status" value="1"/>
</dbReference>
<reference evidence="6 7" key="1">
    <citation type="submission" date="2016-10" db="EMBL/GenBank/DDBJ databases">
        <authorList>
            <person name="de Groot N.N."/>
        </authorList>
    </citation>
    <scope>NUCLEOTIDE SEQUENCE [LARGE SCALE GENOMIC DNA]</scope>
    <source>
        <strain evidence="6 7">ATCC 51969</strain>
    </source>
</reference>
<evidence type="ECO:0000256" key="1">
    <source>
        <dbReference type="ARBA" id="ARBA00022617"/>
    </source>
</evidence>
<dbReference type="Gene3D" id="1.10.760.10">
    <property type="entry name" value="Cytochrome c-like domain"/>
    <property type="match status" value="1"/>
</dbReference>
<dbReference type="AlphaFoldDB" id="A0A1I2CYQ5"/>
<keyword evidence="3 4" id="KW-0408">Iron</keyword>
<dbReference type="InterPro" id="IPR036909">
    <property type="entry name" value="Cyt_c-like_dom_sf"/>
</dbReference>
<keyword evidence="2 4" id="KW-0479">Metal-binding</keyword>
<dbReference type="Pfam" id="PF23500">
    <property type="entry name" value="DUF7133"/>
    <property type="match status" value="1"/>
</dbReference>
<organism evidence="6 7">
    <name type="scientific">Pedobacter antarcticus</name>
    <dbReference type="NCBI Taxonomy" id="34086"/>
    <lineage>
        <taxon>Bacteria</taxon>
        <taxon>Pseudomonadati</taxon>
        <taxon>Bacteroidota</taxon>
        <taxon>Sphingobacteriia</taxon>
        <taxon>Sphingobacteriales</taxon>
        <taxon>Sphingobacteriaceae</taxon>
        <taxon>Pedobacter</taxon>
    </lineage>
</organism>
<evidence type="ECO:0000259" key="5">
    <source>
        <dbReference type="PROSITE" id="PS51007"/>
    </source>
</evidence>
<accession>A0A1I2CYQ5</accession>